<dbReference type="EMBL" id="NHRY01000054">
    <property type="protein sequence ID" value="PPQ36770.1"/>
    <property type="molecule type" value="Genomic_DNA"/>
</dbReference>
<dbReference type="RefSeq" id="WP_104517653.1">
    <property type="nucleotide sequence ID" value="NZ_NHRY01000054.1"/>
</dbReference>
<accession>A0A2S6NM56</accession>
<proteinExistence type="predicted"/>
<reference evidence="1 2" key="1">
    <citation type="journal article" date="2018" name="Arch. Microbiol.">
        <title>New insights into the metabolic potential of the phototrophic purple bacterium Rhodopila globiformis DSM 161(T) from its draft genome sequence and evidence for a vanadium-dependent nitrogenase.</title>
        <authorList>
            <person name="Imhoff J.F."/>
            <person name="Rahn T."/>
            <person name="Kunzel S."/>
            <person name="Neulinger S.C."/>
        </authorList>
    </citation>
    <scope>NUCLEOTIDE SEQUENCE [LARGE SCALE GENOMIC DNA]</scope>
    <source>
        <strain evidence="1 2">DSM 161</strain>
    </source>
</reference>
<sequence>MWNQPYLETCCRAALHRLHLCGAAGRPPGLADDPCLVRLAAMGLCRRRPDGRFAITPDGTARHATEILGTAADTP</sequence>
<name>A0A2S6NM56_RHOGL</name>
<organism evidence="1 2">
    <name type="scientific">Rhodopila globiformis</name>
    <name type="common">Rhodopseudomonas globiformis</name>
    <dbReference type="NCBI Taxonomy" id="1071"/>
    <lineage>
        <taxon>Bacteria</taxon>
        <taxon>Pseudomonadati</taxon>
        <taxon>Pseudomonadota</taxon>
        <taxon>Alphaproteobacteria</taxon>
        <taxon>Acetobacterales</taxon>
        <taxon>Acetobacteraceae</taxon>
        <taxon>Rhodopila</taxon>
    </lineage>
</organism>
<dbReference type="Proteomes" id="UP000239724">
    <property type="component" value="Unassembled WGS sequence"/>
</dbReference>
<evidence type="ECO:0000313" key="2">
    <source>
        <dbReference type="Proteomes" id="UP000239724"/>
    </source>
</evidence>
<comment type="caution">
    <text evidence="1">The sequence shown here is derived from an EMBL/GenBank/DDBJ whole genome shotgun (WGS) entry which is preliminary data.</text>
</comment>
<protein>
    <submittedName>
        <fullName evidence="1">Uncharacterized protein</fullName>
    </submittedName>
</protein>
<keyword evidence="2" id="KW-1185">Reference proteome</keyword>
<evidence type="ECO:0000313" key="1">
    <source>
        <dbReference type="EMBL" id="PPQ36770.1"/>
    </source>
</evidence>
<gene>
    <name evidence="1" type="ORF">CCS01_04375</name>
</gene>
<dbReference type="AlphaFoldDB" id="A0A2S6NM56"/>